<proteinExistence type="evidence at transcript level"/>
<evidence type="ECO:0000313" key="1">
    <source>
        <dbReference type="EMBL" id="AFK45653.1"/>
    </source>
</evidence>
<organism evidence="1">
    <name type="scientific">Lotus japonicus</name>
    <name type="common">Lotus corniculatus var. japonicus</name>
    <dbReference type="NCBI Taxonomy" id="34305"/>
    <lineage>
        <taxon>Eukaryota</taxon>
        <taxon>Viridiplantae</taxon>
        <taxon>Streptophyta</taxon>
        <taxon>Embryophyta</taxon>
        <taxon>Tracheophyta</taxon>
        <taxon>Spermatophyta</taxon>
        <taxon>Magnoliopsida</taxon>
        <taxon>eudicotyledons</taxon>
        <taxon>Gunneridae</taxon>
        <taxon>Pentapetalae</taxon>
        <taxon>rosids</taxon>
        <taxon>fabids</taxon>
        <taxon>Fabales</taxon>
        <taxon>Fabaceae</taxon>
        <taxon>Papilionoideae</taxon>
        <taxon>50 kb inversion clade</taxon>
        <taxon>NPAAA clade</taxon>
        <taxon>Hologalegina</taxon>
        <taxon>robinioid clade</taxon>
        <taxon>Loteae</taxon>
        <taxon>Lotus</taxon>
    </lineage>
</organism>
<protein>
    <submittedName>
        <fullName evidence="1">Uncharacterized protein</fullName>
    </submittedName>
</protein>
<dbReference type="AlphaFoldDB" id="I3SZG1"/>
<reference evidence="1" key="1">
    <citation type="submission" date="2012-05" db="EMBL/GenBank/DDBJ databases">
        <authorList>
            <person name="Krishnakumar V."/>
            <person name="Cheung F."/>
            <person name="Xiao Y."/>
            <person name="Chan A."/>
            <person name="Moskal W.A."/>
            <person name="Town C.D."/>
        </authorList>
    </citation>
    <scope>NUCLEOTIDE SEQUENCE</scope>
</reference>
<sequence>MANTKSKTKTTTTSTQYSKPKTSIFLCCFGSHMPKNIEESDPIIPERKRTSRFSWPRIRLKNNMMKSTSKTVPLEASFSEKAQPYPRQGQSQLSIISLHRLHHHLRWFSPSLPIIHLHRQGTERVTIL</sequence>
<dbReference type="EMBL" id="BT145859">
    <property type="protein sequence ID" value="AFK45653.1"/>
    <property type="molecule type" value="mRNA"/>
</dbReference>
<accession>I3SZG1</accession>
<name>I3SZG1_LOTJA</name>